<name>A0A1S8WUI7_OPIVI</name>
<dbReference type="Pfam" id="PF14808">
    <property type="entry name" value="TMEM164"/>
    <property type="match status" value="1"/>
</dbReference>
<dbReference type="PANTHER" id="PTHR20948:SF2">
    <property type="entry name" value="TRANSMEMBRANE PROTEIN 164"/>
    <property type="match status" value="1"/>
</dbReference>
<protein>
    <recommendedName>
        <fullName evidence="4">Transmembrane protein 164</fullName>
    </recommendedName>
</protein>
<feature type="transmembrane region" description="Helical" evidence="1">
    <location>
        <begin position="135"/>
        <end position="160"/>
    </location>
</feature>
<sequence length="296" mass="32915">EPVENHEPSTNERSVCPPAPFCQVLAALSLPAARTCTLLRTVASRQYKRTYQLHSLLVSVGLNELEMFEWSFAGINTSLPGAGGDDCVNYLPASQRLLETLTITGVFAYLSIWALPRLTFPAFILPGNSNPMRQGLLVIHCIVFGIELGFKCATGSLLWALNPCHILTVLQVSFNSVPLFTVLFLILYGVGSVPMNEIIMLACQPSHLVTLLFRLQMHMLNGPLLALAFPVLNTRQLPFEWTVYFIQHLLLLLIPVLMLDQTTVYSVEPLDDVSWSVLALSLQILYHFLILQPIAL</sequence>
<evidence type="ECO:0000313" key="3">
    <source>
        <dbReference type="Proteomes" id="UP000243686"/>
    </source>
</evidence>
<gene>
    <name evidence="2" type="ORF">X801_06067</name>
</gene>
<evidence type="ECO:0008006" key="4">
    <source>
        <dbReference type="Google" id="ProtNLM"/>
    </source>
</evidence>
<evidence type="ECO:0000256" key="1">
    <source>
        <dbReference type="SAM" id="Phobius"/>
    </source>
</evidence>
<organism evidence="2 3">
    <name type="scientific">Opisthorchis viverrini</name>
    <name type="common">Southeast Asian liver fluke</name>
    <dbReference type="NCBI Taxonomy" id="6198"/>
    <lineage>
        <taxon>Eukaryota</taxon>
        <taxon>Metazoa</taxon>
        <taxon>Spiralia</taxon>
        <taxon>Lophotrochozoa</taxon>
        <taxon>Platyhelminthes</taxon>
        <taxon>Trematoda</taxon>
        <taxon>Digenea</taxon>
        <taxon>Opisthorchiida</taxon>
        <taxon>Opisthorchiata</taxon>
        <taxon>Opisthorchiidae</taxon>
        <taxon>Opisthorchis</taxon>
    </lineage>
</organism>
<evidence type="ECO:0000313" key="2">
    <source>
        <dbReference type="EMBL" id="OON18084.1"/>
    </source>
</evidence>
<keyword evidence="3" id="KW-1185">Reference proteome</keyword>
<keyword evidence="1" id="KW-1133">Transmembrane helix</keyword>
<dbReference type="EMBL" id="KV894559">
    <property type="protein sequence ID" value="OON18084.1"/>
    <property type="molecule type" value="Genomic_DNA"/>
</dbReference>
<feature type="transmembrane region" description="Helical" evidence="1">
    <location>
        <begin position="172"/>
        <end position="191"/>
    </location>
</feature>
<feature type="transmembrane region" description="Helical" evidence="1">
    <location>
        <begin position="241"/>
        <end position="258"/>
    </location>
</feature>
<keyword evidence="1" id="KW-0472">Membrane</keyword>
<dbReference type="PANTHER" id="PTHR20948">
    <property type="entry name" value="TRANSMEMBRANE PROTEIN 164"/>
    <property type="match status" value="1"/>
</dbReference>
<reference evidence="2 3" key="1">
    <citation type="submission" date="2015-03" db="EMBL/GenBank/DDBJ databases">
        <title>Draft genome of the nematode, Opisthorchis viverrini.</title>
        <authorList>
            <person name="Mitreva M."/>
        </authorList>
    </citation>
    <scope>NUCLEOTIDE SEQUENCE [LARGE SCALE GENOMIC DNA]</scope>
    <source>
        <strain evidence="2">Khon Kaen</strain>
    </source>
</reference>
<proteinExistence type="predicted"/>
<accession>A0A1S8WUI7</accession>
<dbReference type="AlphaFoldDB" id="A0A1S8WUI7"/>
<feature type="transmembrane region" description="Helical" evidence="1">
    <location>
        <begin position="273"/>
        <end position="291"/>
    </location>
</feature>
<keyword evidence="1" id="KW-0812">Transmembrane</keyword>
<feature type="non-terminal residue" evidence="2">
    <location>
        <position position="1"/>
    </location>
</feature>
<dbReference type="InterPro" id="IPR026508">
    <property type="entry name" value="TMEM164"/>
</dbReference>
<feature type="transmembrane region" description="Helical" evidence="1">
    <location>
        <begin position="97"/>
        <end position="115"/>
    </location>
</feature>
<dbReference type="Proteomes" id="UP000243686">
    <property type="component" value="Unassembled WGS sequence"/>
</dbReference>
<feature type="non-terminal residue" evidence="2">
    <location>
        <position position="296"/>
    </location>
</feature>